<dbReference type="AlphaFoldDB" id="A0A226F306"/>
<reference evidence="1 2" key="1">
    <citation type="submission" date="2015-12" db="EMBL/GenBank/DDBJ databases">
        <title>The genome of Folsomia candida.</title>
        <authorList>
            <person name="Faddeeva A."/>
            <person name="Derks M.F."/>
            <person name="Anvar Y."/>
            <person name="Smit S."/>
            <person name="Van Straalen N."/>
            <person name="Roelofs D."/>
        </authorList>
    </citation>
    <scope>NUCLEOTIDE SEQUENCE [LARGE SCALE GENOMIC DNA]</scope>
    <source>
        <strain evidence="1 2">VU population</strain>
        <tissue evidence="1">Whole body</tissue>
    </source>
</reference>
<name>A0A226F306_FOLCA</name>
<organism evidence="1 2">
    <name type="scientific">Folsomia candida</name>
    <name type="common">Springtail</name>
    <dbReference type="NCBI Taxonomy" id="158441"/>
    <lineage>
        <taxon>Eukaryota</taxon>
        <taxon>Metazoa</taxon>
        <taxon>Ecdysozoa</taxon>
        <taxon>Arthropoda</taxon>
        <taxon>Hexapoda</taxon>
        <taxon>Collembola</taxon>
        <taxon>Entomobryomorpha</taxon>
        <taxon>Isotomoidea</taxon>
        <taxon>Isotomidae</taxon>
        <taxon>Proisotominae</taxon>
        <taxon>Folsomia</taxon>
    </lineage>
</organism>
<accession>A0A226F306</accession>
<protein>
    <submittedName>
        <fullName evidence="1">Uncharacterized protein</fullName>
    </submittedName>
</protein>
<dbReference type="InterPro" id="IPR008949">
    <property type="entry name" value="Isoprenoid_synthase_dom_sf"/>
</dbReference>
<dbReference type="Proteomes" id="UP000198287">
    <property type="component" value="Unassembled WGS sequence"/>
</dbReference>
<proteinExistence type="predicted"/>
<keyword evidence="2" id="KW-1185">Reference proteome</keyword>
<dbReference type="EMBL" id="LNIX01000001">
    <property type="protein sequence ID" value="OXA64169.1"/>
    <property type="molecule type" value="Genomic_DNA"/>
</dbReference>
<sequence>MSHEWEGERTCSAMRRALDLFVMSNDIIDLNSDIDHGETTNSIVLAARYGGLNVIGYAEACATCIDDCASCVCSAGDVAHDWTSDMVQGILVFFMLKHRYMGVTQMAEMRHFTVQKYKNLTDSYNHAAFTSGRMATFHSNVASLHDDDWKPLYDLVNIPNYSGFGECQHCQIIGTWLLNRCAHRDRRDLVEKEVREFVKERIHLNSALEMKGFWGDLIVLLAGDKFGYEIVAKCSQVVNCIWELLRDAVDNGMVDVEDIRQRGINGYIELIELGRKTRAISEGHILGRAMVGSLTLMADRTDVSVFQRILDAVLEHWEKVVGI</sequence>
<evidence type="ECO:0000313" key="2">
    <source>
        <dbReference type="Proteomes" id="UP000198287"/>
    </source>
</evidence>
<gene>
    <name evidence="1" type="ORF">Fcan01_00617</name>
</gene>
<dbReference type="SUPFAM" id="SSF48576">
    <property type="entry name" value="Terpenoid synthases"/>
    <property type="match status" value="1"/>
</dbReference>
<evidence type="ECO:0000313" key="1">
    <source>
        <dbReference type="EMBL" id="OXA64169.1"/>
    </source>
</evidence>
<comment type="caution">
    <text evidence="1">The sequence shown here is derived from an EMBL/GenBank/DDBJ whole genome shotgun (WGS) entry which is preliminary data.</text>
</comment>